<dbReference type="AlphaFoldDB" id="A0A8C6NPT6"/>
<evidence type="ECO:0000313" key="7">
    <source>
        <dbReference type="Proteomes" id="UP000694548"/>
    </source>
</evidence>
<protein>
    <recommendedName>
        <fullName evidence="5">ZP domain-containing protein</fullName>
    </recommendedName>
</protein>
<dbReference type="GeneTree" id="ENSGT00940000164443"/>
<evidence type="ECO:0000259" key="5">
    <source>
        <dbReference type="PROSITE" id="PS51034"/>
    </source>
</evidence>
<evidence type="ECO:0000256" key="4">
    <source>
        <dbReference type="SAM" id="SignalP"/>
    </source>
</evidence>
<dbReference type="PANTHER" id="PTHR14002">
    <property type="entry name" value="ENDOGLIN/TGF-BETA RECEPTOR TYPE III"/>
    <property type="match status" value="1"/>
</dbReference>
<dbReference type="Pfam" id="PF23344">
    <property type="entry name" value="ZP-N"/>
    <property type="match status" value="1"/>
</dbReference>
<dbReference type="Proteomes" id="UP000694548">
    <property type="component" value="Chromosome sgr14"/>
</dbReference>
<dbReference type="Pfam" id="PF00100">
    <property type="entry name" value="Zona_pellucida"/>
    <property type="match status" value="1"/>
</dbReference>
<proteinExistence type="predicted"/>
<evidence type="ECO:0000256" key="1">
    <source>
        <dbReference type="ARBA" id="ARBA00022729"/>
    </source>
</evidence>
<dbReference type="InterPro" id="IPR055355">
    <property type="entry name" value="ZP-C"/>
</dbReference>
<evidence type="ECO:0000256" key="2">
    <source>
        <dbReference type="ARBA" id="ARBA00023157"/>
    </source>
</evidence>
<reference evidence="6" key="1">
    <citation type="submission" date="2014-08" db="EMBL/GenBank/DDBJ databases">
        <authorList>
            <person name="Senf B."/>
            <person name="Petzold A."/>
            <person name="Downie B.R."/>
            <person name="Koch P."/>
            <person name="Platzer M."/>
        </authorList>
    </citation>
    <scope>NUCLEOTIDE SEQUENCE [LARGE SCALE GENOMIC DNA]</scope>
    <source>
        <strain evidence="6">GRZ</strain>
    </source>
</reference>
<keyword evidence="1 4" id="KW-0732">Signal</keyword>
<reference evidence="6" key="2">
    <citation type="submission" date="2025-08" db="UniProtKB">
        <authorList>
            <consortium name="Ensembl"/>
        </authorList>
    </citation>
    <scope>IDENTIFICATION</scope>
</reference>
<keyword evidence="3" id="KW-1133">Transmembrane helix</keyword>
<organism evidence="6 7">
    <name type="scientific">Nothobranchius furzeri</name>
    <name type="common">Turquoise killifish</name>
    <dbReference type="NCBI Taxonomy" id="105023"/>
    <lineage>
        <taxon>Eukaryota</taxon>
        <taxon>Metazoa</taxon>
        <taxon>Chordata</taxon>
        <taxon>Craniata</taxon>
        <taxon>Vertebrata</taxon>
        <taxon>Euteleostomi</taxon>
        <taxon>Actinopterygii</taxon>
        <taxon>Neopterygii</taxon>
        <taxon>Teleostei</taxon>
        <taxon>Neoteleostei</taxon>
        <taxon>Acanthomorphata</taxon>
        <taxon>Ovalentaria</taxon>
        <taxon>Atherinomorphae</taxon>
        <taxon>Cyprinodontiformes</taxon>
        <taxon>Nothobranchiidae</taxon>
        <taxon>Nothobranchius</taxon>
    </lineage>
</organism>
<feature type="signal peptide" evidence="4">
    <location>
        <begin position="1"/>
        <end position="15"/>
    </location>
</feature>
<evidence type="ECO:0000256" key="3">
    <source>
        <dbReference type="SAM" id="Phobius"/>
    </source>
</evidence>
<keyword evidence="2" id="KW-1015">Disulfide bond</keyword>
<dbReference type="SMART" id="SM00241">
    <property type="entry name" value="ZP"/>
    <property type="match status" value="1"/>
</dbReference>
<feature type="domain" description="ZP" evidence="5">
    <location>
        <begin position="38"/>
        <end position="312"/>
    </location>
</feature>
<sequence length="384" mass="42259">MKAFVLLFLSFVVRSGQLPVSNCGTEARQPDIRDIVVNCGTSSISLEIQICPVLYSGSNESHLVLNNMLEPSCRATLDESVTPPVARFDFPVNMTDTCSTIQTVSVPGIGPFPDFSNMWMNISGVVRPINSSKDNITNSEELEIFYSCVYPLQDLVRNTQIHASASSITSKDNNETFIHSLSMVLFADAKYTQLMVIPELGIKLRTDIYVEVKATNLTDQYHVLLDRCYASTSPLPSISTFFNLFVSCSVDYFTTIIENGVSQNARFKFQAFHFIEHQNEKVSTYYLHCITRLCETSACGAFKQCNSRRKRSTSDSSTAPNAYTVTSPQIITKTDTSEFSEKPLAVGGGNISAVRLGLAAGFLACAGVFALGVVSEKRRPKTIS</sequence>
<feature type="chain" id="PRO_5034206094" description="ZP domain-containing protein" evidence="4">
    <location>
        <begin position="16"/>
        <end position="384"/>
    </location>
</feature>
<keyword evidence="3" id="KW-0472">Membrane</keyword>
<dbReference type="Gene3D" id="2.60.40.4100">
    <property type="entry name" value="Zona pellucida, ZP-C domain"/>
    <property type="match status" value="1"/>
</dbReference>
<dbReference type="InterPro" id="IPR055356">
    <property type="entry name" value="ZP-N"/>
</dbReference>
<dbReference type="PROSITE" id="PS51034">
    <property type="entry name" value="ZP_2"/>
    <property type="match status" value="1"/>
</dbReference>
<evidence type="ECO:0000313" key="6">
    <source>
        <dbReference type="Ensembl" id="ENSNFUP00015016726.1"/>
    </source>
</evidence>
<keyword evidence="7" id="KW-1185">Reference proteome</keyword>
<dbReference type="Ensembl" id="ENSNFUT00015017509.1">
    <property type="protein sequence ID" value="ENSNFUP00015016726.1"/>
    <property type="gene ID" value="ENSNFUG00015007999.1"/>
</dbReference>
<dbReference type="InterPro" id="IPR042235">
    <property type="entry name" value="ZP-C_dom"/>
</dbReference>
<name>A0A8C6NPT6_NOTFU</name>
<dbReference type="PANTHER" id="PTHR14002:SF21">
    <property type="entry name" value="SI:CH211-103F14.3-RELATED"/>
    <property type="match status" value="1"/>
</dbReference>
<feature type="transmembrane region" description="Helical" evidence="3">
    <location>
        <begin position="353"/>
        <end position="374"/>
    </location>
</feature>
<reference evidence="6" key="3">
    <citation type="submission" date="2025-09" db="UniProtKB">
        <authorList>
            <consortium name="Ensembl"/>
        </authorList>
    </citation>
    <scope>IDENTIFICATION</scope>
</reference>
<accession>A0A8C6NPT6</accession>
<dbReference type="InterPro" id="IPR001507">
    <property type="entry name" value="ZP_dom"/>
</dbReference>
<keyword evidence="3" id="KW-0812">Transmembrane</keyword>